<gene>
    <name evidence="2" type="ORF">PVT71_11725</name>
</gene>
<keyword evidence="1" id="KW-0472">Membrane</keyword>
<name>A0AAU8AE00_9RHOB</name>
<dbReference type="RefSeq" id="WP_353471967.1">
    <property type="nucleotide sequence ID" value="NZ_CP123384.1"/>
</dbReference>
<reference evidence="2" key="1">
    <citation type="submission" date="2023-02" db="EMBL/GenBank/DDBJ databases">
        <title>Description and genomic characterization of Salipiger bruguierae sp. nov., isolated from the sediment of mangrove plant Bruguiera sexangula.</title>
        <authorList>
            <person name="Long M."/>
        </authorList>
    </citation>
    <scope>NUCLEOTIDE SEQUENCE</scope>
    <source>
        <strain evidence="2">H15</strain>
    </source>
</reference>
<organism evidence="2">
    <name type="scientific">Alloyangia sp. H15</name>
    <dbReference type="NCBI Taxonomy" id="3029062"/>
    <lineage>
        <taxon>Bacteria</taxon>
        <taxon>Pseudomonadati</taxon>
        <taxon>Pseudomonadota</taxon>
        <taxon>Alphaproteobacteria</taxon>
        <taxon>Rhodobacterales</taxon>
        <taxon>Roseobacteraceae</taxon>
        <taxon>Alloyangia</taxon>
    </lineage>
</organism>
<keyword evidence="1" id="KW-1133">Transmembrane helix</keyword>
<feature type="transmembrane region" description="Helical" evidence="1">
    <location>
        <begin position="12"/>
        <end position="38"/>
    </location>
</feature>
<proteinExistence type="predicted"/>
<feature type="transmembrane region" description="Helical" evidence="1">
    <location>
        <begin position="58"/>
        <end position="79"/>
    </location>
</feature>
<dbReference type="AlphaFoldDB" id="A0AAU8AE00"/>
<evidence type="ECO:0000313" key="2">
    <source>
        <dbReference type="EMBL" id="XCC93142.1"/>
    </source>
</evidence>
<protein>
    <submittedName>
        <fullName evidence="2">Uncharacterized protein</fullName>
    </submittedName>
</protein>
<evidence type="ECO:0000256" key="1">
    <source>
        <dbReference type="SAM" id="Phobius"/>
    </source>
</evidence>
<dbReference type="EMBL" id="CP123384">
    <property type="protein sequence ID" value="XCC93142.1"/>
    <property type="molecule type" value="Genomic_DNA"/>
</dbReference>
<keyword evidence="1" id="KW-0812">Transmembrane</keyword>
<accession>A0AAU8AE00</accession>
<sequence length="103" mass="11140">MDLSGRASRAEFRIFILGTFLATIVASIINVLIFGPVVETRLVVRTAAQEATQGLKIMNSYGPGPFTALLGLKIILLLARAPWSRRTQPVWAPPGGAQAVRRP</sequence>